<keyword evidence="2" id="KW-0812">Transmembrane</keyword>
<keyword evidence="4" id="KW-1185">Reference proteome</keyword>
<evidence type="ECO:0000256" key="2">
    <source>
        <dbReference type="SAM" id="Phobius"/>
    </source>
</evidence>
<feature type="region of interest" description="Disordered" evidence="1">
    <location>
        <begin position="439"/>
        <end position="469"/>
    </location>
</feature>
<sequence>MLRDKSVFVDGGVQLFRNENTTWLGFSKYIFEIDMSESWDATTNFTEKRIGRFGDRSMGSNPPNMVRGALWRGLANDSRLYTFAGSTFLANQSDPDWRPPSFDDYSLWSYDTSLMTWGQYDVSYAIPRRPNWGAWTEAIPIGLGFFLNGQVDRGSSYVLYTTSEYVGGTLSNATNNQITYLGGMAIVDLVTQTARNVSTDTLGAPRVAGGLIHSPRFGKTKNGTLIALGGMRSADERNNTFTNGVLVDFSSVSLCDTFNEDNVIWVNQSTTGETPPPRIDFCVLPGTKSSKDNSSHNFYIYGGYDPIQSIMYDDVYVLSLPSFTWTKVYEGPNPRFGHTCHTAGKRQMMAVGGSLDASMYAVETTGQLPNLTTLQCDRRAGVALFDLTALTWGPFYDAYAPPYQVPRKVVDVIGGSGDGKATMTEPLGGFAHAAISTMFNPPPIETPTAGNSTSDPSTVSPSPEPHQESNTAEIVGGVVGGVVGLAIVVGLIVCMMRWKSRKHRRQRSSAQELAGESTCRGLAAKTGCEEMPGDMSQVKADAELESPMTKYVKEPMRDPVELPAGD</sequence>
<name>A0ABQ9NFH5_9PEZI</name>
<dbReference type="InterPro" id="IPR015915">
    <property type="entry name" value="Kelch-typ_b-propeller"/>
</dbReference>
<proteinExistence type="predicted"/>
<comment type="caution">
    <text evidence="3">The sequence shown here is derived from an EMBL/GenBank/DDBJ whole genome shotgun (WGS) entry which is preliminary data.</text>
</comment>
<organism evidence="3 4">
    <name type="scientific">Coniosporium apollinis</name>
    <dbReference type="NCBI Taxonomy" id="61459"/>
    <lineage>
        <taxon>Eukaryota</taxon>
        <taxon>Fungi</taxon>
        <taxon>Dikarya</taxon>
        <taxon>Ascomycota</taxon>
        <taxon>Pezizomycotina</taxon>
        <taxon>Dothideomycetes</taxon>
        <taxon>Dothideomycetes incertae sedis</taxon>
        <taxon>Coniosporium</taxon>
    </lineage>
</organism>
<reference evidence="3" key="1">
    <citation type="submission" date="2022-10" db="EMBL/GenBank/DDBJ databases">
        <title>Culturing micro-colonial fungi from biological soil crusts in the Mojave desert and describing Neophaeococcomyces mojavensis, and introducing the new genera and species Taxawa tesnikishii.</title>
        <authorList>
            <person name="Kurbessoian T."/>
            <person name="Stajich J.E."/>
        </authorList>
    </citation>
    <scope>NUCLEOTIDE SEQUENCE</scope>
    <source>
        <strain evidence="3">TK_1</strain>
    </source>
</reference>
<feature type="compositionally biased region" description="Low complexity" evidence="1">
    <location>
        <begin position="452"/>
        <end position="461"/>
    </location>
</feature>
<evidence type="ECO:0008006" key="5">
    <source>
        <dbReference type="Google" id="ProtNLM"/>
    </source>
</evidence>
<dbReference type="Proteomes" id="UP001172684">
    <property type="component" value="Unassembled WGS sequence"/>
</dbReference>
<dbReference type="Gene3D" id="2.120.10.80">
    <property type="entry name" value="Kelch-type beta propeller"/>
    <property type="match status" value="1"/>
</dbReference>
<accession>A0ABQ9NFH5</accession>
<dbReference type="EMBL" id="JAPDRL010000152">
    <property type="protein sequence ID" value="KAJ9655777.1"/>
    <property type="molecule type" value="Genomic_DNA"/>
</dbReference>
<evidence type="ECO:0000256" key="1">
    <source>
        <dbReference type="SAM" id="MobiDB-lite"/>
    </source>
</evidence>
<feature type="transmembrane region" description="Helical" evidence="2">
    <location>
        <begin position="474"/>
        <end position="498"/>
    </location>
</feature>
<evidence type="ECO:0000313" key="4">
    <source>
        <dbReference type="Proteomes" id="UP001172684"/>
    </source>
</evidence>
<dbReference type="PANTHER" id="PTHR23244">
    <property type="entry name" value="KELCH REPEAT DOMAIN"/>
    <property type="match status" value="1"/>
</dbReference>
<protein>
    <recommendedName>
        <fullName evidence="5">Kelch repeat protein</fullName>
    </recommendedName>
</protein>
<dbReference type="InterPro" id="IPR011043">
    <property type="entry name" value="Gal_Oxase/kelch_b-propeller"/>
</dbReference>
<dbReference type="PANTHER" id="PTHR23244:SF497">
    <property type="entry name" value="WALL ANCHORED PROTEIN, PUTATIVE-RELATED"/>
    <property type="match status" value="1"/>
</dbReference>
<gene>
    <name evidence="3" type="ORF">H2201_008727</name>
</gene>
<keyword evidence="2" id="KW-1133">Transmembrane helix</keyword>
<dbReference type="SUPFAM" id="SSF50965">
    <property type="entry name" value="Galactose oxidase, central domain"/>
    <property type="match status" value="1"/>
</dbReference>
<keyword evidence="2" id="KW-0472">Membrane</keyword>
<evidence type="ECO:0000313" key="3">
    <source>
        <dbReference type="EMBL" id="KAJ9655777.1"/>
    </source>
</evidence>